<keyword evidence="1" id="KW-0677">Repeat</keyword>
<dbReference type="PROSITE" id="PS50303">
    <property type="entry name" value="PUM_HD"/>
    <property type="match status" value="1"/>
</dbReference>
<dbReference type="SUPFAM" id="SSF48371">
    <property type="entry name" value="ARM repeat"/>
    <property type="match status" value="1"/>
</dbReference>
<organism evidence="6 7">
    <name type="scientific">Solanum tuberosum</name>
    <name type="common">Potato</name>
    <dbReference type="NCBI Taxonomy" id="4113"/>
    <lineage>
        <taxon>Eukaryota</taxon>
        <taxon>Viridiplantae</taxon>
        <taxon>Streptophyta</taxon>
        <taxon>Embryophyta</taxon>
        <taxon>Tracheophyta</taxon>
        <taxon>Spermatophyta</taxon>
        <taxon>Magnoliopsida</taxon>
        <taxon>eudicotyledons</taxon>
        <taxon>Gunneridae</taxon>
        <taxon>Pentapetalae</taxon>
        <taxon>asterids</taxon>
        <taxon>lamiids</taxon>
        <taxon>Solanales</taxon>
        <taxon>Solanaceae</taxon>
        <taxon>Solanoideae</taxon>
        <taxon>Solaneae</taxon>
        <taxon>Solanum</taxon>
    </lineage>
</organism>
<keyword evidence="7" id="KW-1185">Reference proteome</keyword>
<dbReference type="PANTHER" id="PTHR12815">
    <property type="entry name" value="SORTING AND ASSEMBLY MACHINERY SAMM50 PROTEIN FAMILY MEMBER"/>
    <property type="match status" value="1"/>
</dbReference>
<accession>A0ABQ7W8P6</accession>
<gene>
    <name evidence="6" type="ORF">KY290_007884</name>
</gene>
<evidence type="ECO:0000259" key="5">
    <source>
        <dbReference type="PROSITE" id="PS50303"/>
    </source>
</evidence>
<sequence>MQLSEDQYGNYLVQHLLRLKLPRVTDILIDTLQGNFLTLSCNKYASNVVEKIILDLREEHSTRVITELLSNPSGSMLLMDPYVSNHRRGYFDLFRLNIAEDNMNGNRKISYGWYLGNTHDDMLLAKLEIVNTGSSEPDFVVVSFIIFCQIPCLVNVRIEKILDAPFTISPCCFAVCFQHGSGTSCVVEWLVFNRVNAGARKGLVLGPMRLLLSFSGGHVVGNFPPHEAFVLGGSNSFPGMNMWSDGENDQTSSSKSCLASSFALTFC</sequence>
<dbReference type="Gene3D" id="1.25.10.10">
    <property type="entry name" value="Leucine-rich Repeat Variant"/>
    <property type="match status" value="1"/>
</dbReference>
<dbReference type="InterPro" id="IPR016024">
    <property type="entry name" value="ARM-type_fold"/>
</dbReference>
<proteinExistence type="predicted"/>
<dbReference type="SMART" id="SM00025">
    <property type="entry name" value="Pumilio"/>
    <property type="match status" value="2"/>
</dbReference>
<evidence type="ECO:0000256" key="3">
    <source>
        <dbReference type="ARBA" id="ARBA00022884"/>
    </source>
</evidence>
<comment type="caution">
    <text evidence="6">The sequence shown here is derived from an EMBL/GenBank/DDBJ whole genome shotgun (WGS) entry which is preliminary data.</text>
</comment>
<dbReference type="Pfam" id="PF00806">
    <property type="entry name" value="PUF"/>
    <property type="match status" value="2"/>
</dbReference>
<keyword evidence="3" id="KW-0694">RNA-binding</keyword>
<protein>
    <recommendedName>
        <fullName evidence="5">PUM-HD domain-containing protein</fullName>
    </recommendedName>
</protein>
<evidence type="ECO:0000256" key="4">
    <source>
        <dbReference type="PROSITE-ProRule" id="PRU00317"/>
    </source>
</evidence>
<dbReference type="InterPro" id="IPR001313">
    <property type="entry name" value="Pumilio_RNA-bd_rpt"/>
</dbReference>
<dbReference type="EMBL" id="JAIVGD010000003">
    <property type="protein sequence ID" value="KAH0776473.1"/>
    <property type="molecule type" value="Genomic_DNA"/>
</dbReference>
<dbReference type="InterPro" id="IPR039910">
    <property type="entry name" value="D15-like"/>
</dbReference>
<evidence type="ECO:0000256" key="2">
    <source>
        <dbReference type="ARBA" id="ARBA00022845"/>
    </source>
</evidence>
<dbReference type="Proteomes" id="UP000826656">
    <property type="component" value="Unassembled WGS sequence"/>
</dbReference>
<dbReference type="InterPro" id="IPR011989">
    <property type="entry name" value="ARM-like"/>
</dbReference>
<keyword evidence="2" id="KW-0810">Translation regulation</keyword>
<name>A0ABQ7W8P6_SOLTU</name>
<evidence type="ECO:0000313" key="7">
    <source>
        <dbReference type="Proteomes" id="UP000826656"/>
    </source>
</evidence>
<feature type="repeat" description="Pumilio" evidence="4">
    <location>
        <begin position="1"/>
        <end position="30"/>
    </location>
</feature>
<dbReference type="InterPro" id="IPR033133">
    <property type="entry name" value="PUM-HD"/>
</dbReference>
<reference evidence="6 7" key="1">
    <citation type="journal article" date="2021" name="bioRxiv">
        <title>Chromosome-scale and haplotype-resolved genome assembly of a tetraploid potato cultivar.</title>
        <authorList>
            <person name="Sun H."/>
            <person name="Jiao W.-B."/>
            <person name="Krause K."/>
            <person name="Campoy J.A."/>
            <person name="Goel M."/>
            <person name="Folz-Donahue K."/>
            <person name="Kukat C."/>
            <person name="Huettel B."/>
            <person name="Schneeberger K."/>
        </authorList>
    </citation>
    <scope>NUCLEOTIDE SEQUENCE [LARGE SCALE GENOMIC DNA]</scope>
    <source>
        <strain evidence="6">SolTubOtavaFocal</strain>
        <tissue evidence="6">Leaves</tissue>
    </source>
</reference>
<feature type="domain" description="PUM-HD" evidence="5">
    <location>
        <begin position="1"/>
        <end position="131"/>
    </location>
</feature>
<feature type="repeat" description="Pumilio" evidence="4">
    <location>
        <begin position="31"/>
        <end position="66"/>
    </location>
</feature>
<evidence type="ECO:0000313" key="6">
    <source>
        <dbReference type="EMBL" id="KAH0776473.1"/>
    </source>
</evidence>
<evidence type="ECO:0000256" key="1">
    <source>
        <dbReference type="ARBA" id="ARBA00022737"/>
    </source>
</evidence>
<dbReference type="PROSITE" id="PS50302">
    <property type="entry name" value="PUM"/>
    <property type="match status" value="2"/>
</dbReference>
<dbReference type="PANTHER" id="PTHR12815:SF32">
    <property type="entry name" value="OUTER ENVELOPE PROTEIN 80, CHLOROPLASTIC"/>
    <property type="match status" value="1"/>
</dbReference>